<keyword evidence="4" id="KW-1185">Reference proteome</keyword>
<dbReference type="SUPFAM" id="SSF56784">
    <property type="entry name" value="HAD-like"/>
    <property type="match status" value="1"/>
</dbReference>
<dbReference type="FunCoup" id="L2GUZ2">
    <property type="interactions" value="14"/>
</dbReference>
<protein>
    <submittedName>
        <fullName evidence="3">Trehalose-phosphatase</fullName>
    </submittedName>
</protein>
<accession>L2GUZ2</accession>
<dbReference type="InterPro" id="IPR001830">
    <property type="entry name" value="Glyco_trans_20"/>
</dbReference>
<evidence type="ECO:0000256" key="2">
    <source>
        <dbReference type="ARBA" id="ARBA00006330"/>
    </source>
</evidence>
<dbReference type="GeneID" id="19879279"/>
<organism evidence="3 4">
    <name type="scientific">Vavraia culicis (isolate floridensis)</name>
    <name type="common">Microsporidian parasite</name>
    <dbReference type="NCBI Taxonomy" id="948595"/>
    <lineage>
        <taxon>Eukaryota</taxon>
        <taxon>Fungi</taxon>
        <taxon>Fungi incertae sedis</taxon>
        <taxon>Microsporidia</taxon>
        <taxon>Pleistophoridae</taxon>
        <taxon>Vavraia</taxon>
    </lineage>
</organism>
<dbReference type="NCBIfam" id="TIGR00685">
    <property type="entry name" value="T6PP"/>
    <property type="match status" value="1"/>
</dbReference>
<dbReference type="OMA" id="GWEFSWD"/>
<dbReference type="Gene3D" id="3.40.50.2000">
    <property type="entry name" value="Glycogen Phosphorylase B"/>
    <property type="match status" value="2"/>
</dbReference>
<name>L2GUZ2_VAVCU</name>
<comment type="similarity">
    <text evidence="2">In the C-terminal section; belongs to the trehalose phosphatase family.</text>
</comment>
<dbReference type="Pfam" id="PF02358">
    <property type="entry name" value="Trehalose_PPase"/>
    <property type="match status" value="1"/>
</dbReference>
<dbReference type="GO" id="GO:0004805">
    <property type="term" value="F:trehalose-phosphatase activity"/>
    <property type="evidence" value="ECO:0007669"/>
    <property type="project" value="TreeGrafter"/>
</dbReference>
<dbReference type="SUPFAM" id="SSF53756">
    <property type="entry name" value="UDP-Glycosyltransferase/glycogen phosphorylase"/>
    <property type="match status" value="1"/>
</dbReference>
<sequence length="719" mass="81958">MVLVTVMCKYVVVSRLIYGITVDKEKEDAIIENACSLLLDSSNTNRSSGLKALNKTKEPSFIKCYKNPSYASFISTLSDVVFVGVPDNYKKKVSDILTEEYKAKIKSFLQSKHCLPVLPSLKKYNYEPCRFAQYLKYLAFAREWDALFKDYDEKLMYEDFVSYNESYYKVLKNAVKKNDEIIIMDPELWLLPGYFDNIRVSVVFLTPFFKIEFFKCVYNNMEILNSLLKAHLVFQNADEVTSFLELCAINIPNFDEQSVSIQILQVGLDMDYINMIKGNPRMEERVAQIRENYKGKKIILTILNTVNSELSENVLIAFNELLGDTEAVLVQIETHSNQLDAQKRIEISKGVSFITTTRGTDSVLTVTPTNDLEYYSFLAAADLGLFLFDHSVTNKGCCDFVAVNSAPFVLSVNSVNHFTSLLVNPNDSNELLAKMREGLSLGTDAMHSRNKEVLRGMAVSDLAKKMEYRENVAKDKEPKQLEETKILQAFEKANKRVIVLDYDGTLTEIVPVPSDAAPSAEIISLLEYLTDLKNTTVVIATGRSKDEAEKWFTNPKIQLYAEHSAFYRKKGQWIRRDVDLSWMDVARQIINEYVACTPNTKLEEKNTALVFHYRNADDSYKDEQAERCRKALVQALKGRANVKVGKCIVEANCRDIGKDYVIKQYENCDFGLCAGDDTTDEKMFGRECFVGIVVGKKISKAEYFVEDPKAFRNFLKKLK</sequence>
<dbReference type="InterPro" id="IPR006379">
    <property type="entry name" value="HAD-SF_hydro_IIB"/>
</dbReference>
<dbReference type="GO" id="GO:0005829">
    <property type="term" value="C:cytosol"/>
    <property type="evidence" value="ECO:0007669"/>
    <property type="project" value="TreeGrafter"/>
</dbReference>
<dbReference type="Gene3D" id="3.30.70.1020">
    <property type="entry name" value="Trehalose-6-phosphate phosphatase related protein, domain 2"/>
    <property type="match status" value="1"/>
</dbReference>
<dbReference type="HOGENOM" id="CLU_002351_3_3_1"/>
<gene>
    <name evidence="3" type="ORF">VCUG_01401</name>
</gene>
<dbReference type="GO" id="GO:0005992">
    <property type="term" value="P:trehalose biosynthetic process"/>
    <property type="evidence" value="ECO:0007669"/>
    <property type="project" value="InterPro"/>
</dbReference>
<dbReference type="OrthoDB" id="755951at2759"/>
<dbReference type="AlphaFoldDB" id="L2GUZ2"/>
<proteinExistence type="inferred from homology"/>
<comment type="similarity">
    <text evidence="1">In the N-terminal section; belongs to the glycosyltransferase 20 family.</text>
</comment>
<dbReference type="STRING" id="948595.L2GUZ2"/>
<dbReference type="VEuPathDB" id="MicrosporidiaDB:VCUG_01401"/>
<dbReference type="Proteomes" id="UP000011081">
    <property type="component" value="Unassembled WGS sequence"/>
</dbReference>
<reference evidence="4" key="1">
    <citation type="submission" date="2011-03" db="EMBL/GenBank/DDBJ databases">
        <title>The genome sequence of Vavraia culicis strain floridensis.</title>
        <authorList>
            <consortium name="The Broad Institute Genome Sequencing Platform"/>
            <person name="Cuomo C."/>
            <person name="Becnel J."/>
            <person name="Sanscrainte N."/>
            <person name="Young S.K."/>
            <person name="Zeng Q."/>
            <person name="Gargeya S."/>
            <person name="Fitzgerald M."/>
            <person name="Haas B."/>
            <person name="Abouelleil A."/>
            <person name="Alvarado L."/>
            <person name="Arachchi H.M."/>
            <person name="Berlin A."/>
            <person name="Chapman S.B."/>
            <person name="Gearin G."/>
            <person name="Goldberg J."/>
            <person name="Griggs A."/>
            <person name="Gujja S."/>
            <person name="Hansen M."/>
            <person name="Heiman D."/>
            <person name="Howarth C."/>
            <person name="Larimer J."/>
            <person name="Lui A."/>
            <person name="MacDonald P.J.P."/>
            <person name="McCowen C."/>
            <person name="Montmayeur A."/>
            <person name="Murphy C."/>
            <person name="Neiman D."/>
            <person name="Pearson M."/>
            <person name="Priest M."/>
            <person name="Roberts A."/>
            <person name="Saif S."/>
            <person name="Shea T."/>
            <person name="Sisk P."/>
            <person name="Stolte C."/>
            <person name="Sykes S."/>
            <person name="Wortman J."/>
            <person name="Nusbaum C."/>
            <person name="Birren B."/>
        </authorList>
    </citation>
    <scope>NUCLEOTIDE SEQUENCE [LARGE SCALE GENOMIC DNA]</scope>
    <source>
        <strain evidence="4">floridensis</strain>
    </source>
</reference>
<dbReference type="NCBIfam" id="TIGR01484">
    <property type="entry name" value="HAD-SF-IIB"/>
    <property type="match status" value="1"/>
</dbReference>
<evidence type="ECO:0000256" key="1">
    <source>
        <dbReference type="ARBA" id="ARBA00005409"/>
    </source>
</evidence>
<dbReference type="CDD" id="cd01627">
    <property type="entry name" value="HAD_TPP"/>
    <property type="match status" value="1"/>
</dbReference>
<dbReference type="Gene3D" id="3.40.50.1000">
    <property type="entry name" value="HAD superfamily/HAD-like"/>
    <property type="match status" value="1"/>
</dbReference>
<dbReference type="GO" id="GO:0003825">
    <property type="term" value="F:alpha,alpha-trehalose-phosphate synthase (UDP-forming) activity"/>
    <property type="evidence" value="ECO:0007669"/>
    <property type="project" value="TreeGrafter"/>
</dbReference>
<dbReference type="InterPro" id="IPR003337">
    <property type="entry name" value="Trehalose_PPase"/>
</dbReference>
<dbReference type="Pfam" id="PF00982">
    <property type="entry name" value="Glyco_transf_20"/>
    <property type="match status" value="1"/>
</dbReference>
<evidence type="ECO:0000313" key="3">
    <source>
        <dbReference type="EMBL" id="ELA47128.2"/>
    </source>
</evidence>
<dbReference type="InParanoid" id="L2GUZ2"/>
<dbReference type="EMBL" id="GL877424">
    <property type="protein sequence ID" value="ELA47128.2"/>
    <property type="molecule type" value="Genomic_DNA"/>
</dbReference>
<evidence type="ECO:0000313" key="4">
    <source>
        <dbReference type="Proteomes" id="UP000011081"/>
    </source>
</evidence>
<dbReference type="InterPro" id="IPR036412">
    <property type="entry name" value="HAD-like_sf"/>
</dbReference>
<dbReference type="InterPro" id="IPR023214">
    <property type="entry name" value="HAD_sf"/>
</dbReference>
<dbReference type="PANTHER" id="PTHR10788:SF106">
    <property type="entry name" value="BCDNA.GH08860"/>
    <property type="match status" value="1"/>
</dbReference>
<dbReference type="PANTHER" id="PTHR10788">
    <property type="entry name" value="TREHALOSE-6-PHOSPHATE SYNTHASE"/>
    <property type="match status" value="1"/>
</dbReference>
<dbReference type="RefSeq" id="XP_008074390.1">
    <property type="nucleotide sequence ID" value="XM_008076199.1"/>
</dbReference>